<dbReference type="Gene3D" id="1.20.1250.20">
    <property type="entry name" value="MFS general substrate transporter like domains"/>
    <property type="match status" value="1"/>
</dbReference>
<keyword evidence="5 7" id="KW-1133">Transmembrane helix</keyword>
<dbReference type="PANTHER" id="PTHR42718:SF24">
    <property type="entry name" value="MAJOR FACILITATOR SUPERFAMILY (MFS) PROFILE DOMAIN-CONTAINING PROTEIN"/>
    <property type="match status" value="1"/>
</dbReference>
<comment type="subcellular location">
    <subcellularLocation>
        <location evidence="1">Cell membrane</location>
        <topology evidence="1">Multi-pass membrane protein</topology>
    </subcellularLocation>
</comment>
<feature type="transmembrane region" description="Helical" evidence="7">
    <location>
        <begin position="381"/>
        <end position="399"/>
    </location>
</feature>
<dbReference type="PROSITE" id="PS50850">
    <property type="entry name" value="MFS"/>
    <property type="match status" value="1"/>
</dbReference>
<feature type="transmembrane region" description="Helical" evidence="7">
    <location>
        <begin position="419"/>
        <end position="439"/>
    </location>
</feature>
<evidence type="ECO:0000256" key="2">
    <source>
        <dbReference type="ARBA" id="ARBA00022448"/>
    </source>
</evidence>
<feature type="transmembrane region" description="Helical" evidence="7">
    <location>
        <begin position="71"/>
        <end position="93"/>
    </location>
</feature>
<feature type="transmembrane region" description="Helical" evidence="7">
    <location>
        <begin position="284"/>
        <end position="307"/>
    </location>
</feature>
<organism evidence="9 10">
    <name type="scientific">Secundilactobacillus collinoides</name>
    <name type="common">Lactobacillus collinoides</name>
    <dbReference type="NCBI Taxonomy" id="33960"/>
    <lineage>
        <taxon>Bacteria</taxon>
        <taxon>Bacillati</taxon>
        <taxon>Bacillota</taxon>
        <taxon>Bacilli</taxon>
        <taxon>Lactobacillales</taxon>
        <taxon>Lactobacillaceae</taxon>
        <taxon>Secundilactobacillus</taxon>
    </lineage>
</organism>
<dbReference type="SUPFAM" id="SSF103473">
    <property type="entry name" value="MFS general substrate transporter"/>
    <property type="match status" value="1"/>
</dbReference>
<dbReference type="PANTHER" id="PTHR42718">
    <property type="entry name" value="MAJOR FACILITATOR SUPERFAMILY MULTIDRUG TRANSPORTER MFSC"/>
    <property type="match status" value="1"/>
</dbReference>
<accession>A0A161VKY5</accession>
<dbReference type="NCBIfam" id="TIGR00711">
    <property type="entry name" value="efflux_EmrB"/>
    <property type="match status" value="1"/>
</dbReference>
<name>A0A161VKY5_SECCO</name>
<feature type="transmembrane region" description="Helical" evidence="7">
    <location>
        <begin position="153"/>
        <end position="174"/>
    </location>
</feature>
<evidence type="ECO:0000256" key="3">
    <source>
        <dbReference type="ARBA" id="ARBA00022475"/>
    </source>
</evidence>
<dbReference type="GO" id="GO:0022857">
    <property type="term" value="F:transmembrane transporter activity"/>
    <property type="evidence" value="ECO:0007669"/>
    <property type="project" value="InterPro"/>
</dbReference>
<dbReference type="AlphaFoldDB" id="A0A161VKY5"/>
<dbReference type="InterPro" id="IPR011701">
    <property type="entry name" value="MFS"/>
</dbReference>
<feature type="transmembrane region" description="Helical" evidence="7">
    <location>
        <begin position="211"/>
        <end position="232"/>
    </location>
</feature>
<feature type="transmembrane region" description="Helical" evidence="7">
    <location>
        <begin position="319"/>
        <end position="337"/>
    </location>
</feature>
<proteinExistence type="predicted"/>
<dbReference type="GO" id="GO:0005886">
    <property type="term" value="C:plasma membrane"/>
    <property type="evidence" value="ECO:0007669"/>
    <property type="project" value="UniProtKB-SubCell"/>
</dbReference>
<dbReference type="EMBL" id="JYDC01000016">
    <property type="protein sequence ID" value="KZL43004.1"/>
    <property type="molecule type" value="Genomic_DNA"/>
</dbReference>
<dbReference type="Proteomes" id="UP000076480">
    <property type="component" value="Unassembled WGS sequence"/>
</dbReference>
<keyword evidence="3" id="KW-1003">Cell membrane</keyword>
<feature type="transmembrane region" description="Helical" evidence="7">
    <location>
        <begin position="40"/>
        <end position="59"/>
    </location>
</feature>
<feature type="transmembrane region" description="Helical" evidence="7">
    <location>
        <begin position="253"/>
        <end position="278"/>
    </location>
</feature>
<evidence type="ECO:0000313" key="9">
    <source>
        <dbReference type="EMBL" id="KZL43004.1"/>
    </source>
</evidence>
<keyword evidence="4 7" id="KW-0812">Transmembrane</keyword>
<dbReference type="InterPro" id="IPR004638">
    <property type="entry name" value="EmrB-like"/>
</dbReference>
<dbReference type="Gene3D" id="1.20.1720.10">
    <property type="entry name" value="Multidrug resistance protein D"/>
    <property type="match status" value="1"/>
</dbReference>
<dbReference type="InterPro" id="IPR036259">
    <property type="entry name" value="MFS_trans_sf"/>
</dbReference>
<comment type="caution">
    <text evidence="9">The sequence shown here is derived from an EMBL/GenBank/DDBJ whole genome shotgun (WGS) entry which is preliminary data.</text>
</comment>
<dbReference type="PATRIC" id="fig|33960.6.peg.933"/>
<evidence type="ECO:0000259" key="8">
    <source>
        <dbReference type="PROSITE" id="PS50850"/>
    </source>
</evidence>
<evidence type="ECO:0000256" key="5">
    <source>
        <dbReference type="ARBA" id="ARBA00022989"/>
    </source>
</evidence>
<evidence type="ECO:0000256" key="7">
    <source>
        <dbReference type="SAM" id="Phobius"/>
    </source>
</evidence>
<keyword evidence="10" id="KW-1185">Reference proteome</keyword>
<evidence type="ECO:0000256" key="6">
    <source>
        <dbReference type="ARBA" id="ARBA00023136"/>
    </source>
</evidence>
<dbReference type="InterPro" id="IPR020846">
    <property type="entry name" value="MFS_dom"/>
</dbReference>
<feature type="transmembrane region" description="Helical" evidence="7">
    <location>
        <begin position="124"/>
        <end position="147"/>
    </location>
</feature>
<feature type="transmembrane region" description="Helical" evidence="7">
    <location>
        <begin position="343"/>
        <end position="369"/>
    </location>
</feature>
<dbReference type="Pfam" id="PF07690">
    <property type="entry name" value="MFS_1"/>
    <property type="match status" value="1"/>
</dbReference>
<gene>
    <name evidence="9" type="ORF">TY91_02680</name>
</gene>
<keyword evidence="2" id="KW-0813">Transport</keyword>
<protein>
    <recommendedName>
        <fullName evidence="8">Major facilitator superfamily (MFS) profile domain-containing protein</fullName>
    </recommendedName>
</protein>
<feature type="domain" description="Major facilitator superfamily (MFS) profile" evidence="8">
    <location>
        <begin position="1"/>
        <end position="445"/>
    </location>
</feature>
<sequence>MFYILLAGCVVSSLMQTSMTTVLPAIMVSLHITASSGQWLTSIFTLAMGIMIPITPFLIKRFSTRKLIISALSIFSVGLLVSGIATNLPVMLIGRVLQALSSGIFVSLTQVAVMQIFPADKRGLYMGIYGLAVGGVPIFAPTLAGYISDSFGYRVIFFGVFGLSVLTLIWTLFSARNISEGVKAELDSKSVLLSVVGFGGLTLALDNLNTASTRSIAIITALVAVFALILFARRQLRIKNPLLNFKPFANRSFVIALIGSMLLYAVMMAGSLILPIYLQTLRGYSATTSGLITLPGSVIMMAFSPIAGRLFDRFGIKPVLVVGSIALLLSSLSLGFVNNTTSIWYILIAYMFRMLAVAMMMMPLVSWGLSVIDQSLTTHGSALISSFRTFSGAFCMVGMTDVLTHFAGGQATIKGVDLAFIGLSVLAAGLVAIALVQLFSKKRVK</sequence>
<reference evidence="9 10" key="1">
    <citation type="submission" date="2015-02" db="EMBL/GenBank/DDBJ databases">
        <title>Draft genome sequence of Lactobacillus collinoides CUPV2371 isolated from a natural cider, the first genome sequence of a strain of this species.</title>
        <authorList>
            <person name="Puertas A.I."/>
            <person name="Spano G."/>
            <person name="Capozzi V."/>
            <person name="Lamontanara A."/>
            <person name="Orru L."/>
            <person name="Duenas M.T."/>
        </authorList>
    </citation>
    <scope>NUCLEOTIDE SEQUENCE [LARGE SCALE GENOMIC DNA]</scope>
    <source>
        <strain evidence="9 10">237</strain>
    </source>
</reference>
<evidence type="ECO:0000313" key="10">
    <source>
        <dbReference type="Proteomes" id="UP000076480"/>
    </source>
</evidence>
<evidence type="ECO:0000256" key="4">
    <source>
        <dbReference type="ARBA" id="ARBA00022692"/>
    </source>
</evidence>
<evidence type="ECO:0000256" key="1">
    <source>
        <dbReference type="ARBA" id="ARBA00004651"/>
    </source>
</evidence>
<keyword evidence="6 7" id="KW-0472">Membrane</keyword>